<dbReference type="RefSeq" id="WP_074633478.1">
    <property type="nucleotide sequence ID" value="NZ_FNKY01000001.1"/>
</dbReference>
<proteinExistence type="predicted"/>
<evidence type="ECO:0000256" key="2">
    <source>
        <dbReference type="SAM" id="SignalP"/>
    </source>
</evidence>
<keyword evidence="2" id="KW-0732">Signal</keyword>
<accession>A0ABY0TIR7</accession>
<feature type="region of interest" description="Disordered" evidence="1">
    <location>
        <begin position="128"/>
        <end position="148"/>
    </location>
</feature>
<feature type="signal peptide" evidence="2">
    <location>
        <begin position="1"/>
        <end position="26"/>
    </location>
</feature>
<protein>
    <recommendedName>
        <fullName evidence="5">DUF4398 domain-containing protein</fullName>
    </recommendedName>
</protein>
<evidence type="ECO:0008006" key="5">
    <source>
        <dbReference type="Google" id="ProtNLM"/>
    </source>
</evidence>
<evidence type="ECO:0000313" key="4">
    <source>
        <dbReference type="Proteomes" id="UP000183471"/>
    </source>
</evidence>
<dbReference type="PROSITE" id="PS51257">
    <property type="entry name" value="PROKAR_LIPOPROTEIN"/>
    <property type="match status" value="1"/>
</dbReference>
<reference evidence="3 4" key="1">
    <citation type="submission" date="2016-10" db="EMBL/GenBank/DDBJ databases">
        <authorList>
            <person name="Varghese N."/>
            <person name="Submissions S."/>
        </authorList>
    </citation>
    <scope>NUCLEOTIDE SEQUENCE [LARGE SCALE GENOMIC DNA]</scope>
    <source>
        <strain evidence="3 4">Nl1</strain>
    </source>
</reference>
<evidence type="ECO:0000313" key="3">
    <source>
        <dbReference type="EMBL" id="SDQ90224.1"/>
    </source>
</evidence>
<feature type="chain" id="PRO_5045384802" description="DUF4398 domain-containing protein" evidence="2">
    <location>
        <begin position="27"/>
        <end position="148"/>
    </location>
</feature>
<keyword evidence="4" id="KW-1185">Reference proteome</keyword>
<dbReference type="Proteomes" id="UP000183471">
    <property type="component" value="Unassembled WGS sequence"/>
</dbReference>
<organism evidence="3 4">
    <name type="scientific">Nitrosospira multiformis</name>
    <dbReference type="NCBI Taxonomy" id="1231"/>
    <lineage>
        <taxon>Bacteria</taxon>
        <taxon>Pseudomonadati</taxon>
        <taxon>Pseudomonadota</taxon>
        <taxon>Betaproteobacteria</taxon>
        <taxon>Nitrosomonadales</taxon>
        <taxon>Nitrosomonadaceae</taxon>
        <taxon>Nitrosospira</taxon>
    </lineage>
</organism>
<gene>
    <name evidence="3" type="ORF">SAMN05216402_2753</name>
</gene>
<name>A0ABY0TIR7_9PROT</name>
<sequence>MATILGKKTKDTFMALSLFGLLAACALMTTNVKGENLAGQAAIPSATTSSESKHMILAKSHEDKAKALWVKATEQKQLLEHYEEKSYLYGKRAQDLQARTWALIRNYEQAVTANVEKAAAHRRIASELEKNGNPVSHSQKIGGFSSDI</sequence>
<dbReference type="EMBL" id="FNKY01000001">
    <property type="protein sequence ID" value="SDQ90224.1"/>
    <property type="molecule type" value="Genomic_DNA"/>
</dbReference>
<evidence type="ECO:0000256" key="1">
    <source>
        <dbReference type="SAM" id="MobiDB-lite"/>
    </source>
</evidence>
<comment type="caution">
    <text evidence="3">The sequence shown here is derived from an EMBL/GenBank/DDBJ whole genome shotgun (WGS) entry which is preliminary data.</text>
</comment>